<feature type="compositionally biased region" description="Polar residues" evidence="1">
    <location>
        <begin position="86"/>
        <end position="95"/>
    </location>
</feature>
<feature type="region of interest" description="Disordered" evidence="1">
    <location>
        <begin position="1"/>
        <end position="165"/>
    </location>
</feature>
<feature type="compositionally biased region" description="Polar residues" evidence="1">
    <location>
        <begin position="14"/>
        <end position="26"/>
    </location>
</feature>
<feature type="transmembrane region" description="Helical" evidence="2">
    <location>
        <begin position="362"/>
        <end position="385"/>
    </location>
</feature>
<evidence type="ECO:0000256" key="1">
    <source>
        <dbReference type="SAM" id="MobiDB-lite"/>
    </source>
</evidence>
<evidence type="ECO:0000256" key="2">
    <source>
        <dbReference type="SAM" id="Phobius"/>
    </source>
</evidence>
<dbReference type="OMA" id="HRYTEYP"/>
<keyword evidence="4" id="KW-1185">Reference proteome</keyword>
<keyword evidence="2" id="KW-0472">Membrane</keyword>
<proteinExistence type="predicted"/>
<evidence type="ECO:0000313" key="3">
    <source>
        <dbReference type="EMBL" id="TRY70468.1"/>
    </source>
</evidence>
<accession>A0A553NYH3</accession>
<feature type="compositionally biased region" description="Basic and acidic residues" evidence="1">
    <location>
        <begin position="27"/>
        <end position="43"/>
    </location>
</feature>
<sequence length="386" mass="41375">MVQQVNGMLANGRTMDNSTSSWQTRDSNYRSDALEHRYTEYPRGRSPASRQQRAGSNPRYGGPPTPSSAHSRSNTRTPDHRRPVRGSSSERFSQHSGGRKASSRDSAGGRSSRGHARSTNSYKGGGYASRSQHSPSSTEETTEETTETDSQAAPESSRNDYHRQMYGIPPPGYALAPLSYTAVQPPMMGPMAQPQLIMAPNGSIRSVQSVPMLAATAPTWDGEPCPVHHHHHHHAPMPLAALYGMGQSGAISMGPPSVPPSVISGATTVRRARSVAEISNGGYPMNPGTPHFDKKSFHGSMHQVAIPNGQGGTLIRGPPSRVVVGENGNPSTLPMRDPKNRSPLPPKGEKEVGLDCCSGHFVVIWIILGIITFGILLGIVLKFTIA</sequence>
<dbReference type="EMBL" id="VCGU01000009">
    <property type="protein sequence ID" value="TRY70468.1"/>
    <property type="molecule type" value="Genomic_DNA"/>
</dbReference>
<reference evidence="3 4" key="1">
    <citation type="journal article" date="2018" name="Nat. Ecol. Evol.">
        <title>Genomic signatures of mitonuclear coevolution across populations of Tigriopus californicus.</title>
        <authorList>
            <person name="Barreto F.S."/>
            <person name="Watson E.T."/>
            <person name="Lima T.G."/>
            <person name="Willett C.S."/>
            <person name="Edmands S."/>
            <person name="Li W."/>
            <person name="Burton R.S."/>
        </authorList>
    </citation>
    <scope>NUCLEOTIDE SEQUENCE [LARGE SCALE GENOMIC DNA]</scope>
    <source>
        <strain evidence="3 4">San Diego</strain>
    </source>
</reference>
<protein>
    <submittedName>
        <fullName evidence="3">Uncharacterized protein</fullName>
    </submittedName>
</protein>
<evidence type="ECO:0000313" key="4">
    <source>
        <dbReference type="Proteomes" id="UP000318571"/>
    </source>
</evidence>
<dbReference type="OrthoDB" id="6382499at2759"/>
<feature type="compositionally biased region" description="Polar residues" evidence="1">
    <location>
        <begin position="67"/>
        <end position="76"/>
    </location>
</feature>
<name>A0A553NYH3_TIGCA</name>
<dbReference type="Proteomes" id="UP000318571">
    <property type="component" value="Chromosome 9"/>
</dbReference>
<dbReference type="AlphaFoldDB" id="A0A553NYH3"/>
<keyword evidence="2" id="KW-1133">Transmembrane helix</keyword>
<comment type="caution">
    <text evidence="3">The sequence shown here is derived from an EMBL/GenBank/DDBJ whole genome shotgun (WGS) entry which is preliminary data.</text>
</comment>
<organism evidence="3 4">
    <name type="scientific">Tigriopus californicus</name>
    <name type="common">Marine copepod</name>
    <dbReference type="NCBI Taxonomy" id="6832"/>
    <lineage>
        <taxon>Eukaryota</taxon>
        <taxon>Metazoa</taxon>
        <taxon>Ecdysozoa</taxon>
        <taxon>Arthropoda</taxon>
        <taxon>Crustacea</taxon>
        <taxon>Multicrustacea</taxon>
        <taxon>Hexanauplia</taxon>
        <taxon>Copepoda</taxon>
        <taxon>Harpacticoida</taxon>
        <taxon>Harpacticidae</taxon>
        <taxon>Tigriopus</taxon>
    </lineage>
</organism>
<gene>
    <name evidence="3" type="ORF">TCAL_16424</name>
</gene>
<feature type="region of interest" description="Disordered" evidence="1">
    <location>
        <begin position="325"/>
        <end position="350"/>
    </location>
</feature>
<keyword evidence="2" id="KW-0812">Transmembrane</keyword>